<dbReference type="EMBL" id="CAJVPT010014338">
    <property type="protein sequence ID" value="CAG8603265.1"/>
    <property type="molecule type" value="Genomic_DNA"/>
</dbReference>
<gene>
    <name evidence="1" type="ORF">ACOLOM_LOCUS6751</name>
</gene>
<protein>
    <submittedName>
        <fullName evidence="1">16587_t:CDS:1</fullName>
    </submittedName>
</protein>
<dbReference type="Proteomes" id="UP000789525">
    <property type="component" value="Unassembled WGS sequence"/>
</dbReference>
<comment type="caution">
    <text evidence="1">The sequence shown here is derived from an EMBL/GenBank/DDBJ whole genome shotgun (WGS) entry which is preliminary data.</text>
</comment>
<feature type="non-terminal residue" evidence="1">
    <location>
        <position position="144"/>
    </location>
</feature>
<evidence type="ECO:0000313" key="2">
    <source>
        <dbReference type="Proteomes" id="UP000789525"/>
    </source>
</evidence>
<organism evidence="1 2">
    <name type="scientific">Acaulospora colombiana</name>
    <dbReference type="NCBI Taxonomy" id="27376"/>
    <lineage>
        <taxon>Eukaryota</taxon>
        <taxon>Fungi</taxon>
        <taxon>Fungi incertae sedis</taxon>
        <taxon>Mucoromycota</taxon>
        <taxon>Glomeromycotina</taxon>
        <taxon>Glomeromycetes</taxon>
        <taxon>Diversisporales</taxon>
        <taxon>Acaulosporaceae</taxon>
        <taxon>Acaulospora</taxon>
    </lineage>
</organism>
<reference evidence="1" key="1">
    <citation type="submission" date="2021-06" db="EMBL/GenBank/DDBJ databases">
        <authorList>
            <person name="Kallberg Y."/>
            <person name="Tangrot J."/>
            <person name="Rosling A."/>
        </authorList>
    </citation>
    <scope>NUCLEOTIDE SEQUENCE</scope>
    <source>
        <strain evidence="1">CL356</strain>
    </source>
</reference>
<sequence>MPPIPQKLNPPATGDHLITSCPATHVLLLVLNRPKALNAMTPELQEDIERMLDWAENEPEVWVVIITGTGRAFCAGQDLKGWLDRPKTENDLHEHGFGGISSRRALTKPLIAAVNGLAFGGGTELILNCDLVVASEDAKFALPE</sequence>
<keyword evidence="2" id="KW-1185">Reference proteome</keyword>
<proteinExistence type="predicted"/>
<accession>A0ACA9MQA3</accession>
<evidence type="ECO:0000313" key="1">
    <source>
        <dbReference type="EMBL" id="CAG8603265.1"/>
    </source>
</evidence>
<name>A0ACA9MQA3_9GLOM</name>